<comment type="pathway">
    <text evidence="15">Phospholipid metabolism.</text>
</comment>
<accession>A0AA88HLC5</accession>
<evidence type="ECO:0000256" key="17">
    <source>
        <dbReference type="ARBA" id="ARBA00038923"/>
    </source>
</evidence>
<keyword evidence="14" id="KW-0012">Acyltransferase</keyword>
<evidence type="ECO:0000256" key="3">
    <source>
        <dbReference type="ARBA" id="ARBA00005074"/>
    </source>
</evidence>
<evidence type="ECO:0000256" key="9">
    <source>
        <dbReference type="ARBA" id="ARBA00022989"/>
    </source>
</evidence>
<feature type="transmembrane region" description="Helical" evidence="19">
    <location>
        <begin position="427"/>
        <end position="450"/>
    </location>
</feature>
<keyword evidence="8" id="KW-0256">Endoplasmic reticulum</keyword>
<sequence length="457" mass="52493">MLEQIAKAIGASETSLRLIVSILLGYPLSYIYTKYLKNFDVIHKHFFFFLSGFCIGVWNFGFDIVHSLVAVLVTYISLQVAGGTTLSVVFSFVFHMAYLLVGYWVTATKEYDIKWTMPHCVLVLRHIALTFDVADGKVPEEKLSSDQKKNHLKNCPSLLEIAAHTYFPGGFLVGPQFTMRRYLDFVCNRFDSMATGKGNNVKFGFIRGLMGLLYVAVYQIGSSFVPDSIVTSSSFLEYSLFIRLCIVGIWVKISLYKYISCWLISEGVCIVSGLTFNGVQDGWNMWDGCANVKLHIYENITRFGQMVPSFNLNTNIWAAQYVYKRCRFLGNKMASQVITLAFLATWHGWHSGYYVTFFNEFIILKWEKDAEFIISKNPRLQNFLSQKPVKIATYILLKFYFILFLGYALTPFVLLKSEKWLPVYSNLYYSGTILFLSLDLVLPLFGRFLIPRRKKEE</sequence>
<evidence type="ECO:0000256" key="7">
    <source>
        <dbReference type="ARBA" id="ARBA00022692"/>
    </source>
</evidence>
<evidence type="ECO:0000256" key="15">
    <source>
        <dbReference type="ARBA" id="ARBA00025707"/>
    </source>
</evidence>
<feature type="transmembrane region" description="Helical" evidence="19">
    <location>
        <begin position="240"/>
        <end position="259"/>
    </location>
</feature>
<feature type="transmembrane region" description="Helical" evidence="19">
    <location>
        <begin position="391"/>
        <end position="415"/>
    </location>
</feature>
<comment type="caution">
    <text evidence="20">The sequence shown here is derived from an EMBL/GenBank/DDBJ whole genome shotgun (WGS) entry which is preliminary data.</text>
</comment>
<keyword evidence="5" id="KW-0444">Lipid biosynthesis</keyword>
<dbReference type="AlphaFoldDB" id="A0AA88HLC5"/>
<keyword evidence="13" id="KW-1208">Phospholipid metabolism</keyword>
<feature type="transmembrane region" description="Helical" evidence="19">
    <location>
        <begin position="45"/>
        <end position="78"/>
    </location>
</feature>
<evidence type="ECO:0000313" key="21">
    <source>
        <dbReference type="Proteomes" id="UP001187531"/>
    </source>
</evidence>
<evidence type="ECO:0000256" key="4">
    <source>
        <dbReference type="ARBA" id="ARBA00010323"/>
    </source>
</evidence>
<keyword evidence="12" id="KW-0594">Phospholipid biosynthesis</keyword>
<dbReference type="GO" id="GO:0005783">
    <property type="term" value="C:endoplasmic reticulum"/>
    <property type="evidence" value="ECO:0007669"/>
    <property type="project" value="UniProtKB-SubCell"/>
</dbReference>
<dbReference type="GO" id="GO:0016020">
    <property type="term" value="C:membrane"/>
    <property type="evidence" value="ECO:0007669"/>
    <property type="project" value="UniProtKB-SubCell"/>
</dbReference>
<evidence type="ECO:0000256" key="16">
    <source>
        <dbReference type="ARBA" id="ARBA00026120"/>
    </source>
</evidence>
<dbReference type="GO" id="GO:0006656">
    <property type="term" value="P:phosphatidylcholine biosynthetic process"/>
    <property type="evidence" value="ECO:0007669"/>
    <property type="project" value="TreeGrafter"/>
</dbReference>
<keyword evidence="11 19" id="KW-0472">Membrane</keyword>
<keyword evidence="21" id="KW-1185">Reference proteome</keyword>
<protein>
    <recommendedName>
        <fullName evidence="18">Lysophospholipid acyltransferase 5</fullName>
        <ecNumber evidence="16">2.3.1.23</ecNumber>
        <ecNumber evidence="17">2.3.1.n6</ecNumber>
    </recommendedName>
</protein>
<evidence type="ECO:0000256" key="6">
    <source>
        <dbReference type="ARBA" id="ARBA00022679"/>
    </source>
</evidence>
<dbReference type="EC" id="2.3.1.23" evidence="16"/>
<keyword evidence="7 19" id="KW-0812">Transmembrane</keyword>
<comment type="subcellular location">
    <subcellularLocation>
        <location evidence="2">Endoplasmic reticulum</location>
    </subcellularLocation>
    <subcellularLocation>
        <location evidence="1">Membrane</location>
        <topology evidence="1">Multi-pass membrane protein</topology>
    </subcellularLocation>
</comment>
<evidence type="ECO:0000256" key="12">
    <source>
        <dbReference type="ARBA" id="ARBA00023209"/>
    </source>
</evidence>
<feature type="transmembrane region" description="Helical" evidence="19">
    <location>
        <begin position="203"/>
        <end position="220"/>
    </location>
</feature>
<feature type="transmembrane region" description="Helical" evidence="19">
    <location>
        <begin position="15"/>
        <end position="33"/>
    </location>
</feature>
<feature type="transmembrane region" description="Helical" evidence="19">
    <location>
        <begin position="84"/>
        <end position="105"/>
    </location>
</feature>
<dbReference type="InterPro" id="IPR049941">
    <property type="entry name" value="LPLAT_7/PORCN-like"/>
</dbReference>
<dbReference type="PANTHER" id="PTHR13906">
    <property type="entry name" value="PORCUPINE"/>
    <property type="match status" value="1"/>
</dbReference>
<dbReference type="Proteomes" id="UP001187531">
    <property type="component" value="Unassembled WGS sequence"/>
</dbReference>
<keyword evidence="9 19" id="KW-1133">Transmembrane helix</keyword>
<reference evidence="20" key="1">
    <citation type="submission" date="2023-07" db="EMBL/GenBank/DDBJ databases">
        <title>Chromosome-level genome assembly of Artemia franciscana.</title>
        <authorList>
            <person name="Jo E."/>
        </authorList>
    </citation>
    <scope>NUCLEOTIDE SEQUENCE</scope>
    <source>
        <tissue evidence="20">Whole body</tissue>
    </source>
</reference>
<evidence type="ECO:0000256" key="13">
    <source>
        <dbReference type="ARBA" id="ARBA00023264"/>
    </source>
</evidence>
<evidence type="ECO:0000256" key="11">
    <source>
        <dbReference type="ARBA" id="ARBA00023136"/>
    </source>
</evidence>
<keyword evidence="6" id="KW-0808">Transferase</keyword>
<evidence type="ECO:0000256" key="10">
    <source>
        <dbReference type="ARBA" id="ARBA00023098"/>
    </source>
</evidence>
<evidence type="ECO:0000256" key="19">
    <source>
        <dbReference type="SAM" id="Phobius"/>
    </source>
</evidence>
<dbReference type="EC" id="2.3.1.n6" evidence="17"/>
<comment type="pathway">
    <text evidence="3">Lipid metabolism; phospholipid metabolism.</text>
</comment>
<dbReference type="InterPro" id="IPR004299">
    <property type="entry name" value="MBOAT_fam"/>
</dbReference>
<evidence type="ECO:0000256" key="2">
    <source>
        <dbReference type="ARBA" id="ARBA00004240"/>
    </source>
</evidence>
<dbReference type="GO" id="GO:0071617">
    <property type="term" value="F:lysophospholipid acyltransferase activity"/>
    <property type="evidence" value="ECO:0007669"/>
    <property type="project" value="TreeGrafter"/>
</dbReference>
<dbReference type="GO" id="GO:0047184">
    <property type="term" value="F:1-acylglycerophosphocholine O-acyltransferase activity"/>
    <property type="evidence" value="ECO:0007669"/>
    <property type="project" value="UniProtKB-EC"/>
</dbReference>
<evidence type="ECO:0000256" key="5">
    <source>
        <dbReference type="ARBA" id="ARBA00022516"/>
    </source>
</evidence>
<organism evidence="20 21">
    <name type="scientific">Artemia franciscana</name>
    <name type="common">Brine shrimp</name>
    <name type="synonym">Artemia sanfranciscana</name>
    <dbReference type="NCBI Taxonomy" id="6661"/>
    <lineage>
        <taxon>Eukaryota</taxon>
        <taxon>Metazoa</taxon>
        <taxon>Ecdysozoa</taxon>
        <taxon>Arthropoda</taxon>
        <taxon>Crustacea</taxon>
        <taxon>Branchiopoda</taxon>
        <taxon>Anostraca</taxon>
        <taxon>Artemiidae</taxon>
        <taxon>Artemia</taxon>
    </lineage>
</organism>
<evidence type="ECO:0000313" key="20">
    <source>
        <dbReference type="EMBL" id="KAK2709761.1"/>
    </source>
</evidence>
<dbReference type="EMBL" id="JAVRJZ010000017">
    <property type="protein sequence ID" value="KAK2709761.1"/>
    <property type="molecule type" value="Genomic_DNA"/>
</dbReference>
<keyword evidence="10" id="KW-0443">Lipid metabolism</keyword>
<evidence type="ECO:0000256" key="14">
    <source>
        <dbReference type="ARBA" id="ARBA00023315"/>
    </source>
</evidence>
<dbReference type="EMBL" id="JAVRJZ010000017">
    <property type="protein sequence ID" value="KAK2709762.1"/>
    <property type="molecule type" value="Genomic_DNA"/>
</dbReference>
<dbReference type="GO" id="GO:0030258">
    <property type="term" value="P:lipid modification"/>
    <property type="evidence" value="ECO:0007669"/>
    <property type="project" value="TreeGrafter"/>
</dbReference>
<dbReference type="Pfam" id="PF03062">
    <property type="entry name" value="MBOAT"/>
    <property type="match status" value="1"/>
</dbReference>
<proteinExistence type="inferred from homology"/>
<gene>
    <name evidence="20" type="ORF">QYM36_013437</name>
</gene>
<comment type="similarity">
    <text evidence="4">Belongs to the membrane-bound acyltransferase family.</text>
</comment>
<evidence type="ECO:0000256" key="18">
    <source>
        <dbReference type="ARBA" id="ARBA00039721"/>
    </source>
</evidence>
<evidence type="ECO:0000256" key="8">
    <source>
        <dbReference type="ARBA" id="ARBA00022824"/>
    </source>
</evidence>
<dbReference type="PANTHER" id="PTHR13906:SF14">
    <property type="entry name" value="LYSOPHOSPHOLIPID ACYLTRANSFERASE 5"/>
    <property type="match status" value="1"/>
</dbReference>
<name>A0AA88HLC5_ARTSF</name>
<evidence type="ECO:0000256" key="1">
    <source>
        <dbReference type="ARBA" id="ARBA00004141"/>
    </source>
</evidence>